<evidence type="ECO:0000259" key="2">
    <source>
        <dbReference type="Pfam" id="PF04982"/>
    </source>
</evidence>
<keyword evidence="1" id="KW-0812">Transmembrane</keyword>
<dbReference type="eggNOG" id="COG3448">
    <property type="taxonomic scope" value="Bacteria"/>
</dbReference>
<dbReference type="PANTHER" id="PTHR33741:SF5">
    <property type="entry name" value="TRANSMEMBRANE PROTEIN DDB_G0269096-RELATED"/>
    <property type="match status" value="1"/>
</dbReference>
<keyword evidence="1" id="KW-0472">Membrane</keyword>
<dbReference type="STRING" id="847.BRW83_1123"/>
<feature type="transmembrane region" description="Helical" evidence="1">
    <location>
        <begin position="81"/>
        <end position="98"/>
    </location>
</feature>
<dbReference type="InterPro" id="IPR058581">
    <property type="entry name" value="TM_HPP"/>
</dbReference>
<sequence>MKEYFQKMRGGGPRKLTRKPLSEIFFAWVGGFVGIYAVWWLNNFIGIQNDANMFLIGSFGASAVLIYGVPMGELSQPRNLVGGHVISALVGVIAYNLFSFNIPLAAAMAVSCAIVGMLVTNTTHPPGGATALIAVIGGDSVHKLGLMYAFSPVLIGALIMLLIAVIVNNFSRNKDRHYPKYWI</sequence>
<organism evidence="3 4">
    <name type="scientific">Oxalobacter formigenes OXCC13</name>
    <dbReference type="NCBI Taxonomy" id="556269"/>
    <lineage>
        <taxon>Bacteria</taxon>
        <taxon>Pseudomonadati</taxon>
        <taxon>Pseudomonadota</taxon>
        <taxon>Betaproteobacteria</taxon>
        <taxon>Burkholderiales</taxon>
        <taxon>Oxalobacteraceae</taxon>
        <taxon>Oxalobacter</taxon>
    </lineage>
</organism>
<dbReference type="AlphaFoldDB" id="C3X9W9"/>
<feature type="transmembrane region" description="Helical" evidence="1">
    <location>
        <begin position="21"/>
        <end position="39"/>
    </location>
</feature>
<keyword evidence="4" id="KW-1185">Reference proteome</keyword>
<reference evidence="3 4" key="1">
    <citation type="submission" date="2009-02" db="EMBL/GenBank/DDBJ databases">
        <title>The Genome Sequence of Oxalobacter formigenes OXCC13.</title>
        <authorList>
            <consortium name="The Broad Institute Genome Sequencing Platform"/>
            <person name="Ward D."/>
            <person name="Young S.K."/>
            <person name="Kodira C.D."/>
            <person name="Zeng Q."/>
            <person name="Koehrsen M."/>
            <person name="Alvarado L."/>
            <person name="Berlin A."/>
            <person name="Borenstein D."/>
            <person name="Chen Z."/>
            <person name="Engels R."/>
            <person name="Freedman E."/>
            <person name="Gellesch M."/>
            <person name="Goldberg J."/>
            <person name="Griggs A."/>
            <person name="Gujja S."/>
            <person name="Heiman D."/>
            <person name="Hepburn T."/>
            <person name="Howarth C."/>
            <person name="Jen D."/>
            <person name="Larson L."/>
            <person name="Lewis B."/>
            <person name="Mehta T."/>
            <person name="Park D."/>
            <person name="Pearson M."/>
            <person name="Roberts A."/>
            <person name="Saif S."/>
            <person name="Shea T."/>
            <person name="Shenoy N."/>
            <person name="Sisk P."/>
            <person name="Stolte C."/>
            <person name="Sykes S."/>
            <person name="Walk T."/>
            <person name="White J."/>
            <person name="Yandava C."/>
            <person name="Allison M.J."/>
            <person name="Lander E."/>
            <person name="Nusbaum C."/>
            <person name="Galagan J."/>
            <person name="Birren B."/>
        </authorList>
    </citation>
    <scope>NUCLEOTIDE SEQUENCE [LARGE SCALE GENOMIC DNA]</scope>
    <source>
        <strain evidence="3 4">OXCC13</strain>
    </source>
</reference>
<dbReference type="Pfam" id="PF04982">
    <property type="entry name" value="TM_HPP"/>
    <property type="match status" value="1"/>
</dbReference>
<evidence type="ECO:0000256" key="1">
    <source>
        <dbReference type="SAM" id="Phobius"/>
    </source>
</evidence>
<feature type="transmembrane region" description="Helical" evidence="1">
    <location>
        <begin position="144"/>
        <end position="167"/>
    </location>
</feature>
<feature type="transmembrane region" description="Helical" evidence="1">
    <location>
        <begin position="51"/>
        <end position="69"/>
    </location>
</feature>
<dbReference type="EMBL" id="GG658170">
    <property type="protein sequence ID" value="EEO29995.1"/>
    <property type="molecule type" value="Genomic_DNA"/>
</dbReference>
<evidence type="ECO:0000313" key="3">
    <source>
        <dbReference type="EMBL" id="EEO29995.1"/>
    </source>
</evidence>
<protein>
    <submittedName>
        <fullName evidence="3">HPP family protein</fullName>
    </submittedName>
</protein>
<gene>
    <name evidence="3" type="ORF">OFBG_01023</name>
</gene>
<dbReference type="Proteomes" id="UP000005089">
    <property type="component" value="Unassembled WGS sequence"/>
</dbReference>
<name>C3X9W9_OXAFO</name>
<accession>C3X9W9</accession>
<keyword evidence="1" id="KW-1133">Transmembrane helix</keyword>
<dbReference type="HOGENOM" id="CLU_040397_2_1_4"/>
<evidence type="ECO:0000313" key="4">
    <source>
        <dbReference type="Proteomes" id="UP000005089"/>
    </source>
</evidence>
<proteinExistence type="predicted"/>
<feature type="domain" description="HPP transmembrane region" evidence="2">
    <location>
        <begin position="18"/>
        <end position="179"/>
    </location>
</feature>
<dbReference type="InterPro" id="IPR007065">
    <property type="entry name" value="HPP"/>
</dbReference>
<dbReference type="PANTHER" id="PTHR33741">
    <property type="entry name" value="TRANSMEMBRANE PROTEIN DDB_G0269096-RELATED"/>
    <property type="match status" value="1"/>
</dbReference>
<dbReference type="OrthoDB" id="9811720at2"/>